<accession>A0ABQ3XHX7</accession>
<evidence type="ECO:0000313" key="2">
    <source>
        <dbReference type="EMBL" id="GID58108.1"/>
    </source>
</evidence>
<dbReference type="InterPro" id="IPR011434">
    <property type="entry name" value="Ltp-like_HTH"/>
</dbReference>
<evidence type="ECO:0000259" key="1">
    <source>
        <dbReference type="Pfam" id="PF07553"/>
    </source>
</evidence>
<dbReference type="InterPro" id="IPR036388">
    <property type="entry name" value="WH-like_DNA-bd_sf"/>
</dbReference>
<organism evidence="2 3">
    <name type="scientific">Actinoplanes couchii</name>
    <dbReference type="NCBI Taxonomy" id="403638"/>
    <lineage>
        <taxon>Bacteria</taxon>
        <taxon>Bacillati</taxon>
        <taxon>Actinomycetota</taxon>
        <taxon>Actinomycetes</taxon>
        <taxon>Micromonosporales</taxon>
        <taxon>Micromonosporaceae</taxon>
        <taxon>Actinoplanes</taxon>
    </lineage>
</organism>
<dbReference type="EMBL" id="BOMG01000081">
    <property type="protein sequence ID" value="GID58108.1"/>
    <property type="molecule type" value="Genomic_DNA"/>
</dbReference>
<protein>
    <recommendedName>
        <fullName evidence="1">Putative host cell surface-exposed lipoprotein Ltp-like HTH region domain-containing protein</fullName>
    </recommendedName>
</protein>
<feature type="domain" description="Putative host cell surface-exposed lipoprotein Ltp-like HTH region" evidence="1">
    <location>
        <begin position="29"/>
        <end position="72"/>
    </location>
</feature>
<gene>
    <name evidence="2" type="ORF">Aco03nite_065120</name>
</gene>
<dbReference type="Pfam" id="PF07553">
    <property type="entry name" value="Lipoprotein_Ltp"/>
    <property type="match status" value="1"/>
</dbReference>
<proteinExistence type="predicted"/>
<sequence>MSRETPPSLENDGFSTKDATVGVDAQKANWNEQAAKKAQQYLDFSSFSRAGLIKQLKYEGFTTAQATYGVKKVGL</sequence>
<dbReference type="Gene3D" id="1.10.10.10">
    <property type="entry name" value="Winged helix-like DNA-binding domain superfamily/Winged helix DNA-binding domain"/>
    <property type="match status" value="1"/>
</dbReference>
<evidence type="ECO:0000313" key="3">
    <source>
        <dbReference type="Proteomes" id="UP000612282"/>
    </source>
</evidence>
<dbReference type="RefSeq" id="WP_203801696.1">
    <property type="nucleotide sequence ID" value="NZ_BAAAQE010000019.1"/>
</dbReference>
<reference evidence="2 3" key="1">
    <citation type="submission" date="2021-01" db="EMBL/GenBank/DDBJ databases">
        <title>Whole genome shotgun sequence of Actinoplanes couchii NBRC 106145.</title>
        <authorList>
            <person name="Komaki H."/>
            <person name="Tamura T."/>
        </authorList>
    </citation>
    <scope>NUCLEOTIDE SEQUENCE [LARGE SCALE GENOMIC DNA]</scope>
    <source>
        <strain evidence="2 3">NBRC 106145</strain>
    </source>
</reference>
<name>A0ABQ3XHX7_9ACTN</name>
<dbReference type="Proteomes" id="UP000612282">
    <property type="component" value="Unassembled WGS sequence"/>
</dbReference>
<keyword evidence="3" id="KW-1185">Reference proteome</keyword>
<comment type="caution">
    <text evidence="2">The sequence shown here is derived from an EMBL/GenBank/DDBJ whole genome shotgun (WGS) entry which is preliminary data.</text>
</comment>